<dbReference type="Proteomes" id="UP000650467">
    <property type="component" value="Unassembled WGS sequence"/>
</dbReference>
<accession>A0A835VTS0</accession>
<proteinExistence type="predicted"/>
<feature type="chain" id="PRO_5032883461" evidence="1">
    <location>
        <begin position="20"/>
        <end position="339"/>
    </location>
</feature>
<organism evidence="2 3">
    <name type="scientific">Chlamydomonas incerta</name>
    <dbReference type="NCBI Taxonomy" id="51695"/>
    <lineage>
        <taxon>Eukaryota</taxon>
        <taxon>Viridiplantae</taxon>
        <taxon>Chlorophyta</taxon>
        <taxon>core chlorophytes</taxon>
        <taxon>Chlorophyceae</taxon>
        <taxon>CS clade</taxon>
        <taxon>Chlamydomonadales</taxon>
        <taxon>Chlamydomonadaceae</taxon>
        <taxon>Chlamydomonas</taxon>
    </lineage>
</organism>
<evidence type="ECO:0000313" key="3">
    <source>
        <dbReference type="Proteomes" id="UP000650467"/>
    </source>
</evidence>
<feature type="signal peptide" evidence="1">
    <location>
        <begin position="1"/>
        <end position="19"/>
    </location>
</feature>
<gene>
    <name evidence="2" type="ORF">HXX76_014179</name>
</gene>
<keyword evidence="3" id="KW-1185">Reference proteome</keyword>
<sequence>MPMLRLLRLCMVQTAPVVAGTIPLACEFVIAALQHFARGTGDGRTPFEVVVELNNCFAATTLLSQLTGTAEAAEERVVPVLRLVLHKPHMDGDYRLDTLTSLAELQQVRIASLVTSFPSPAIATSVPCDHLSIFINPNVFANSLTLGLQQLASTSCSLVCNNIRAYTLELPVLPPSINTVVFANTSIQLSHGSWFHAERLRESHITTIDFVNHRMPLLRENLQHALTVLRSLKQSVRVGVPALLAHQVMDVLVSQASPHTTFEFLHNGTLVEFAMALLASKIMEKYSRFKGMVLARFMDFYGDVESPALADLRTGNTDMLLELIEPSLAWMWGLLLSAP</sequence>
<protein>
    <submittedName>
        <fullName evidence="2">Uncharacterized protein</fullName>
    </submittedName>
</protein>
<dbReference type="EMBL" id="JAEHOC010000060">
    <property type="protein sequence ID" value="KAG2425021.1"/>
    <property type="molecule type" value="Genomic_DNA"/>
</dbReference>
<evidence type="ECO:0000313" key="2">
    <source>
        <dbReference type="EMBL" id="KAG2425021.1"/>
    </source>
</evidence>
<keyword evidence="1" id="KW-0732">Signal</keyword>
<reference evidence="2" key="1">
    <citation type="journal article" date="2020" name="bioRxiv">
        <title>Comparative genomics of Chlamydomonas.</title>
        <authorList>
            <person name="Craig R.J."/>
            <person name="Hasan A.R."/>
            <person name="Ness R.W."/>
            <person name="Keightley P.D."/>
        </authorList>
    </citation>
    <scope>NUCLEOTIDE SEQUENCE</scope>
    <source>
        <strain evidence="2">SAG 7.73</strain>
    </source>
</reference>
<evidence type="ECO:0000256" key="1">
    <source>
        <dbReference type="SAM" id="SignalP"/>
    </source>
</evidence>
<dbReference type="AlphaFoldDB" id="A0A835VTS0"/>
<name>A0A835VTS0_CHLIN</name>
<comment type="caution">
    <text evidence="2">The sequence shown here is derived from an EMBL/GenBank/DDBJ whole genome shotgun (WGS) entry which is preliminary data.</text>
</comment>